<dbReference type="AlphaFoldDB" id="A0A449C093"/>
<evidence type="ECO:0000313" key="1">
    <source>
        <dbReference type="EMBL" id="VEV59052.1"/>
    </source>
</evidence>
<protein>
    <submittedName>
        <fullName evidence="1">Uncharacterized protein</fullName>
    </submittedName>
</protein>
<name>A0A449C093_PLAVN</name>
<accession>A0A449C093</accession>
<evidence type="ECO:0000313" key="2">
    <source>
        <dbReference type="Proteomes" id="UP000290582"/>
    </source>
</evidence>
<reference evidence="1 2" key="1">
    <citation type="submission" date="2019-01" db="EMBL/GenBank/DDBJ databases">
        <authorList>
            <person name="Ramaprasad A."/>
        </authorList>
    </citation>
    <scope>NUCLEOTIDE SEQUENCE [LARGE SCALE GENOMIC DNA]</scope>
</reference>
<organism evidence="1 2">
    <name type="scientific">Plasmodium vinckei vinckei</name>
    <dbReference type="NCBI Taxonomy" id="54757"/>
    <lineage>
        <taxon>Eukaryota</taxon>
        <taxon>Sar</taxon>
        <taxon>Alveolata</taxon>
        <taxon>Apicomplexa</taxon>
        <taxon>Aconoidasida</taxon>
        <taxon>Haemosporida</taxon>
        <taxon>Plasmodiidae</taxon>
        <taxon>Plasmodium</taxon>
        <taxon>Plasmodium (Vinckeia)</taxon>
    </lineage>
</organism>
<dbReference type="RefSeq" id="XP_037490908.1">
    <property type="nucleotide sequence ID" value="XM_037634867.1"/>
</dbReference>
<dbReference type="OrthoDB" id="377672at2759"/>
<dbReference type="Proteomes" id="UP000290582">
    <property type="component" value="Chromosome PVVCY_14"/>
</dbReference>
<proteinExistence type="predicted"/>
<sequence>MTSKEKEHNLNKKTKNSEIEFYTPKSNLSIGSVNRNVAINNLYKYVNKTKKISNNKIKKRFNGRNNYISIDQSNIKLSSIFSLKEKNKKAEINKDKFLIEFSKSDTVSDKNYIPINNNVKTKIYAIKKSDKQLNNKKRIFFEHTENILRYFKNVNSTKSVDKIQETNCEQNKHDVEISKTSKEQNNVINNNTVYNTYSKDDEKEKIENIKNKETIRVINNNQIPYLDKVCDYSKTAKCENYESSNILDFEKDKIKNENLQDDNHNDVYYAFLETMYIYSQKYFLYNKMEYISKILFYKQPNLKNFIYLIESLFLKKKYVELLNLLRIHKRLWVFPCPEKDTNKNYNKINKKKGGRNKHCNDIHQAFMHSNSSIKKIYDCTNIINISDDSYINVTGDKQFLCKNFQKIKCINYIAYIKIKSLLEIKNKNCLNKGIMFINKLNKKKLIKNSCYYLLQVIIDLYELKGLYNHSLKYSILLFLKCPIYPQIILKLFGLSLLSLKDEIYLILLAKCSKKVKWLKYFLLFILYSVKYQFHNSKVFYHFLFLIESVTKAKHKNKKICKNKCKSSCRMSANAINYDTKLNRINTSNSNAYENRHRIIENHRSINTYNSNNIRTILEKNCSNDDENNQIDNCYILSNTIQKTNQYKEYIEQNKCEKNMSDLEKQYFKVSNIFNETDMFHTKNYPNILIFKKVILYNSIYNKITLYDIYIYLTKNIFSKYFPRVFLYSKIYIIINIKRSFYERNYSMCYSLCKLLLMDQIYDSCVITFFVNSAYLLNKISCIKKLAMELKKINKYIYFLFCNASLLLHFNKIERSIQIYKYIIDTYSNIFSDLYFYSLSNLIYSLQLTQKAHQIIIYCKNLNKLFFNNIHSYILLSYYYFVNNIPNKTFNSLFKAYRLYNYHPDIYYILSLLSLSYKKYDICKTYSLGTSIN</sequence>
<dbReference type="VEuPathDB" id="PlasmoDB:PVVCY_1402950"/>
<dbReference type="GeneID" id="19959257"/>
<gene>
    <name evidence="1" type="ORF">PVVCY_1402950</name>
</gene>
<dbReference type="EMBL" id="LR215070">
    <property type="protein sequence ID" value="VEV59052.1"/>
    <property type="molecule type" value="Genomic_DNA"/>
</dbReference>
<dbReference type="KEGG" id="pvv:PVVCY_1402950"/>